<feature type="coiled-coil region" evidence="1">
    <location>
        <begin position="54"/>
        <end position="109"/>
    </location>
</feature>
<evidence type="ECO:0008006" key="4">
    <source>
        <dbReference type="Google" id="ProtNLM"/>
    </source>
</evidence>
<protein>
    <recommendedName>
        <fullName evidence="4">AG2 protein</fullName>
    </recommendedName>
</protein>
<evidence type="ECO:0000313" key="2">
    <source>
        <dbReference type="EMBL" id="RNG31114.1"/>
    </source>
</evidence>
<sequence>MVSYHDLLTVNLQPLSDAVDKWRGLPEHFLQVSTTFSKQVGSPIANSDWEGKAAEAAADKIKAVAKQIEQAALEARDMHGLLSDAHTSFKSAQKKLKDYRDDIEADKNLAIDEQGQVSYKPTNLDDLSVQAQGLQAKRYSETVYGYNEQIMQVLSDATTADEILQWALAQDFNGRGKGFTGDGFNSLKGAKRGREHAFRDLKTVTELAQSKADLSTAQFQQVNSILSRHEGDPLFSEKFATQLGAKGTLQFWEHAADETQRGGDRTKALEKLQRSLGFTLATASHSHSRAIEQWKRDVIRLGPQRLDNTHSDGGPFGKGPYGFQVMSSLLRHGEYDKNFLLDYGKGYKDPRSHEKDGRTGGLIEFDRKHKDDLKGLWSPSGYAAYLNFGKGSDQGMDPMAGYMEALGRNPEAAQALFYREGYNKSLSGDPDPDLKYLLQDRNWPNGNLLAANDRGYGYDELGHALEAATLGHPYDQPELGLHRTPESANVMTQAVVMVAENSGLVADKPGLSDSLARMGAGYMDNLDWATANYGDKNSGDQIRNAAFGSIGGDDIFVTHESAKDFLSAVGRDDDSYKILSVAQQEFTASAVKAHPQADDSLIAIFGTAAETQGILDEARADAITSSAEDSKAEQARKLSEAAEWKKYGVSQGISSATSLITMPLETARHAPFVTPFIEGIGGAMETHKGIEIDREMERRQEELDTKIDRDASDLKKEFIEKGQRRSAMTFDSYVAVHPDVDNSSWYARADESIKNGYDRGAGNSRLTGSGT</sequence>
<dbReference type="Gene3D" id="1.20.1260.20">
    <property type="entry name" value="PPE superfamily"/>
    <property type="match status" value="1"/>
</dbReference>
<organism evidence="2 3">
    <name type="scientific">Streptomyces botrytidirepellens</name>
    <dbReference type="NCBI Taxonomy" id="2486417"/>
    <lineage>
        <taxon>Bacteria</taxon>
        <taxon>Bacillati</taxon>
        <taxon>Actinomycetota</taxon>
        <taxon>Actinomycetes</taxon>
        <taxon>Kitasatosporales</taxon>
        <taxon>Streptomycetaceae</taxon>
        <taxon>Streptomyces</taxon>
    </lineage>
</organism>
<dbReference type="AlphaFoldDB" id="A0A3M8WNC7"/>
<keyword evidence="3" id="KW-1185">Reference proteome</keyword>
<comment type="caution">
    <text evidence="2">The sequence shown here is derived from an EMBL/GenBank/DDBJ whole genome shotgun (WGS) entry which is preliminary data.</text>
</comment>
<dbReference type="EMBL" id="RIBZ01000115">
    <property type="protein sequence ID" value="RNG31114.1"/>
    <property type="molecule type" value="Genomic_DNA"/>
</dbReference>
<dbReference type="RefSeq" id="WP_123099436.1">
    <property type="nucleotide sequence ID" value="NZ_RIBZ01000115.1"/>
</dbReference>
<evidence type="ECO:0000256" key="1">
    <source>
        <dbReference type="SAM" id="Coils"/>
    </source>
</evidence>
<gene>
    <name evidence="2" type="ORF">EEJ42_08940</name>
</gene>
<accession>A0A3M8WNC7</accession>
<evidence type="ECO:0000313" key="3">
    <source>
        <dbReference type="Proteomes" id="UP000275401"/>
    </source>
</evidence>
<proteinExistence type="predicted"/>
<dbReference type="Proteomes" id="UP000275401">
    <property type="component" value="Unassembled WGS sequence"/>
</dbReference>
<keyword evidence="1" id="KW-0175">Coiled coil</keyword>
<dbReference type="InterPro" id="IPR038332">
    <property type="entry name" value="PPE_sf"/>
</dbReference>
<reference evidence="2 3" key="1">
    <citation type="submission" date="2018-11" db="EMBL/GenBank/DDBJ databases">
        <title>The Potential of Streptomyces as Biocontrol Agents against the Tomato grey mould, Botrytis cinerea (Gray mold) Frontiers in Microbiology.</title>
        <authorList>
            <person name="Li D."/>
        </authorList>
    </citation>
    <scope>NUCLEOTIDE SEQUENCE [LARGE SCALE GENOMIC DNA]</scope>
    <source>
        <strain evidence="2 3">NEAU-LD23</strain>
    </source>
</reference>
<name>A0A3M8WNC7_9ACTN</name>